<dbReference type="EMBL" id="CM017878">
    <property type="protein sequence ID" value="KAG1355295.1"/>
    <property type="molecule type" value="Genomic_DNA"/>
</dbReference>
<keyword evidence="2" id="KW-1185">Reference proteome</keyword>
<accession>A0A8K0N515</accession>
<reference evidence="1" key="1">
    <citation type="journal article" date="2017" name="Gigascience">
        <title>The genome draft of coconut (Cocos nucifera).</title>
        <authorList>
            <person name="Xiao Y."/>
            <person name="Xu P."/>
            <person name="Fan H."/>
            <person name="Baudouin L."/>
            <person name="Xia W."/>
            <person name="Bocs S."/>
            <person name="Xu J."/>
            <person name="Li Q."/>
            <person name="Guo A."/>
            <person name="Zhou L."/>
            <person name="Li J."/>
            <person name="Wu Y."/>
            <person name="Ma Z."/>
            <person name="Armero A."/>
            <person name="Issali A.E."/>
            <person name="Liu N."/>
            <person name="Peng M."/>
            <person name="Yang Y."/>
        </authorList>
    </citation>
    <scope>NUCLEOTIDE SEQUENCE</scope>
    <source>
        <tissue evidence="1">Spear leaf of Hainan Tall coconut</tissue>
    </source>
</reference>
<name>A0A8K0N515_COCNU</name>
<reference evidence="1" key="2">
    <citation type="submission" date="2019-07" db="EMBL/GenBank/DDBJ databases">
        <authorList>
            <person name="Yang Y."/>
            <person name="Bocs S."/>
            <person name="Baudouin L."/>
        </authorList>
    </citation>
    <scope>NUCLEOTIDE SEQUENCE</scope>
    <source>
        <tissue evidence="1">Spear leaf of Hainan Tall coconut</tissue>
    </source>
</reference>
<dbReference type="AlphaFoldDB" id="A0A8K0N515"/>
<protein>
    <submittedName>
        <fullName evidence="1">Uncharacterized protein</fullName>
    </submittedName>
</protein>
<proteinExistence type="predicted"/>
<dbReference type="Proteomes" id="UP000797356">
    <property type="component" value="Chromosome 7"/>
</dbReference>
<comment type="caution">
    <text evidence="1">The sequence shown here is derived from an EMBL/GenBank/DDBJ whole genome shotgun (WGS) entry which is preliminary data.</text>
</comment>
<evidence type="ECO:0000313" key="1">
    <source>
        <dbReference type="EMBL" id="KAG1355295.1"/>
    </source>
</evidence>
<sequence>MASRIVEAELKIIKAKKVAKEWITEAGRLAMEAFKTFEEFNKVRITFSHVSFNTILKIGFDNCYHCIATWLPIMDLFLLDEDEEEEVVGESIPFKPAATEEQVGEELVVVEVSPSLTIGASTSMLIPPTEAPISL</sequence>
<gene>
    <name evidence="1" type="ORF">COCNU_07G014070</name>
</gene>
<evidence type="ECO:0000313" key="2">
    <source>
        <dbReference type="Proteomes" id="UP000797356"/>
    </source>
</evidence>
<organism evidence="1 2">
    <name type="scientific">Cocos nucifera</name>
    <name type="common">Coconut palm</name>
    <dbReference type="NCBI Taxonomy" id="13894"/>
    <lineage>
        <taxon>Eukaryota</taxon>
        <taxon>Viridiplantae</taxon>
        <taxon>Streptophyta</taxon>
        <taxon>Embryophyta</taxon>
        <taxon>Tracheophyta</taxon>
        <taxon>Spermatophyta</taxon>
        <taxon>Magnoliopsida</taxon>
        <taxon>Liliopsida</taxon>
        <taxon>Arecaceae</taxon>
        <taxon>Arecoideae</taxon>
        <taxon>Cocoseae</taxon>
        <taxon>Attaleinae</taxon>
        <taxon>Cocos</taxon>
    </lineage>
</organism>